<keyword evidence="3" id="KW-1185">Reference proteome</keyword>
<organism evidence="2 3">
    <name type="scientific">Leptolinea tardivitalis</name>
    <dbReference type="NCBI Taxonomy" id="229920"/>
    <lineage>
        <taxon>Bacteria</taxon>
        <taxon>Bacillati</taxon>
        <taxon>Chloroflexota</taxon>
        <taxon>Anaerolineae</taxon>
        <taxon>Anaerolineales</taxon>
        <taxon>Anaerolineaceae</taxon>
        <taxon>Leptolinea</taxon>
    </lineage>
</organism>
<keyword evidence="1" id="KW-0472">Membrane</keyword>
<dbReference type="STRING" id="229920.ADM99_14745"/>
<comment type="caution">
    <text evidence="2">The sequence shown here is derived from an EMBL/GenBank/DDBJ whole genome shotgun (WGS) entry which is preliminary data.</text>
</comment>
<keyword evidence="1" id="KW-1133">Transmembrane helix</keyword>
<evidence type="ECO:0000256" key="1">
    <source>
        <dbReference type="SAM" id="Phobius"/>
    </source>
</evidence>
<dbReference type="RefSeq" id="WP_062422288.1">
    <property type="nucleotide sequence ID" value="NZ_BBYA01000010.1"/>
</dbReference>
<sequence length="324" mass="36484">MAEAEPTFIQTLEDLSRQAVQFAREKFGLALDFSMTSLPKLERLLDMAHQSYLAGNVSDQGLERSVQVWGAYLGETMRRNKGGVWKIDRNQTGDRRMFLLTQGVTVYPFEQVRQKITGIQPAMPDRDELPQPDVKPRKGLNPLIFVFIAIGVLLITAAVGGIWYYLDQQKAAAAQAQARTAYEAPFLEFFSEYMGEYNEDLTDVPIAGKVLVIDKVYGRVAALNYKIPEEIRAANPDEVAGIVQQHCFGADIGVYSGEIAYTNRMTCRLSVVDLKKHKVVAAQDFIGRQLIEQVRVDKYGNPIEDPYAGIDQQQMVDWIRARVQ</sequence>
<dbReference type="Proteomes" id="UP000050430">
    <property type="component" value="Unassembled WGS sequence"/>
</dbReference>
<accession>A0A0P6X876</accession>
<feature type="transmembrane region" description="Helical" evidence="1">
    <location>
        <begin position="143"/>
        <end position="166"/>
    </location>
</feature>
<dbReference type="OrthoDB" id="119136at2"/>
<dbReference type="EMBL" id="LGCK01000014">
    <property type="protein sequence ID" value="KPL70409.1"/>
    <property type="molecule type" value="Genomic_DNA"/>
</dbReference>
<reference evidence="2 3" key="1">
    <citation type="submission" date="2015-07" db="EMBL/GenBank/DDBJ databases">
        <title>Genome sequence of Leptolinea tardivitalis DSM 16556.</title>
        <authorList>
            <person name="Hemp J."/>
            <person name="Ward L.M."/>
            <person name="Pace L.A."/>
            <person name="Fischer W.W."/>
        </authorList>
    </citation>
    <scope>NUCLEOTIDE SEQUENCE [LARGE SCALE GENOMIC DNA]</scope>
    <source>
        <strain evidence="2 3">YMTK-2</strain>
    </source>
</reference>
<evidence type="ECO:0000313" key="3">
    <source>
        <dbReference type="Proteomes" id="UP000050430"/>
    </source>
</evidence>
<keyword evidence="1" id="KW-0812">Transmembrane</keyword>
<name>A0A0P6X876_9CHLR</name>
<gene>
    <name evidence="2" type="ORF">ADM99_14745</name>
</gene>
<protein>
    <submittedName>
        <fullName evidence="2">Uncharacterized protein</fullName>
    </submittedName>
</protein>
<evidence type="ECO:0000313" key="2">
    <source>
        <dbReference type="EMBL" id="KPL70409.1"/>
    </source>
</evidence>
<dbReference type="AlphaFoldDB" id="A0A0P6X876"/>
<proteinExistence type="predicted"/>